<proteinExistence type="predicted"/>
<gene>
    <name evidence="2" type="ORF">BD289DRAFT_380071</name>
</gene>
<accession>A0A2T2ZRU8</accession>
<name>A0A2T2ZRU8_9PEZI</name>
<dbReference type="Proteomes" id="UP000241462">
    <property type="component" value="Unassembled WGS sequence"/>
</dbReference>
<dbReference type="Pfam" id="PF01738">
    <property type="entry name" value="DLH"/>
    <property type="match status" value="1"/>
</dbReference>
<feature type="domain" description="Dienelactone hydrolase" evidence="1">
    <location>
        <begin position="2"/>
        <end position="72"/>
    </location>
</feature>
<evidence type="ECO:0000313" key="2">
    <source>
        <dbReference type="EMBL" id="PSR74085.1"/>
    </source>
</evidence>
<dbReference type="SUPFAM" id="SSF53474">
    <property type="entry name" value="alpha/beta-Hydrolases"/>
    <property type="match status" value="1"/>
</dbReference>
<evidence type="ECO:0000259" key="1">
    <source>
        <dbReference type="Pfam" id="PF01738"/>
    </source>
</evidence>
<dbReference type="GO" id="GO:0016787">
    <property type="term" value="F:hydrolase activity"/>
    <property type="evidence" value="ECO:0007669"/>
    <property type="project" value="InterPro"/>
</dbReference>
<feature type="non-terminal residue" evidence="2">
    <location>
        <position position="1"/>
    </location>
</feature>
<dbReference type="InterPro" id="IPR002925">
    <property type="entry name" value="Dienelactn_hydro"/>
</dbReference>
<dbReference type="InParanoid" id="A0A2T2ZRU8"/>
<dbReference type="Gene3D" id="3.40.50.1820">
    <property type="entry name" value="alpha/beta hydrolase"/>
    <property type="match status" value="1"/>
</dbReference>
<protein>
    <recommendedName>
        <fullName evidence="1">Dienelactone hydrolase domain-containing protein</fullName>
    </recommendedName>
</protein>
<keyword evidence="3" id="KW-1185">Reference proteome</keyword>
<organism evidence="2 3">
    <name type="scientific">Coniella lustricola</name>
    <dbReference type="NCBI Taxonomy" id="2025994"/>
    <lineage>
        <taxon>Eukaryota</taxon>
        <taxon>Fungi</taxon>
        <taxon>Dikarya</taxon>
        <taxon>Ascomycota</taxon>
        <taxon>Pezizomycotina</taxon>
        <taxon>Sordariomycetes</taxon>
        <taxon>Sordariomycetidae</taxon>
        <taxon>Diaporthales</taxon>
        <taxon>Schizoparmaceae</taxon>
        <taxon>Coniella</taxon>
    </lineage>
</organism>
<dbReference type="STRING" id="2025994.A0A2T2ZRU8"/>
<dbReference type="InterPro" id="IPR029058">
    <property type="entry name" value="AB_hydrolase_fold"/>
</dbReference>
<evidence type="ECO:0000313" key="3">
    <source>
        <dbReference type="Proteomes" id="UP000241462"/>
    </source>
</evidence>
<sequence>EPLFLSCAENDHAFTPEARRKALDLLQADKKRYSVQLFQGVGHGFAVKGDPEDPYQRWCKEQSLRGMIDWFTFWLVGSS</sequence>
<reference evidence="2 3" key="1">
    <citation type="journal article" date="2018" name="Mycol. Prog.">
        <title>Coniella lustricola, a new species from submerged detritus.</title>
        <authorList>
            <person name="Raudabaugh D.B."/>
            <person name="Iturriaga T."/>
            <person name="Carver A."/>
            <person name="Mondo S."/>
            <person name="Pangilinan J."/>
            <person name="Lipzen A."/>
            <person name="He G."/>
            <person name="Amirebrahimi M."/>
            <person name="Grigoriev I.V."/>
            <person name="Miller A.N."/>
        </authorList>
    </citation>
    <scope>NUCLEOTIDE SEQUENCE [LARGE SCALE GENOMIC DNA]</scope>
    <source>
        <strain evidence="2 3">B22-T-1</strain>
    </source>
</reference>
<dbReference type="EMBL" id="KZ678907">
    <property type="protein sequence ID" value="PSR74085.1"/>
    <property type="molecule type" value="Genomic_DNA"/>
</dbReference>
<dbReference type="AlphaFoldDB" id="A0A2T2ZRU8"/>
<dbReference type="OrthoDB" id="1393670at2759"/>